<dbReference type="PRINTS" id="PR00047">
    <property type="entry name" value="STROIDFINGER"/>
</dbReference>
<dbReference type="InterPro" id="IPR001628">
    <property type="entry name" value="Znf_hrmn_rcpt"/>
</dbReference>
<keyword evidence="5" id="KW-0805">Transcription regulation</keyword>
<dbReference type="CDD" id="cd06916">
    <property type="entry name" value="NR_DBD_like"/>
    <property type="match status" value="1"/>
</dbReference>
<dbReference type="SMART" id="SM00399">
    <property type="entry name" value="ZnF_C4"/>
    <property type="match status" value="1"/>
</dbReference>
<dbReference type="Gene3D" id="3.30.50.10">
    <property type="entry name" value="Erythroid Transcription Factor GATA-1, subunit A"/>
    <property type="match status" value="1"/>
</dbReference>
<dbReference type="InterPro" id="IPR013088">
    <property type="entry name" value="Znf_NHR/GATA"/>
</dbReference>
<dbReference type="GO" id="GO:0045944">
    <property type="term" value="P:positive regulation of transcription by RNA polymerase II"/>
    <property type="evidence" value="ECO:0007669"/>
    <property type="project" value="TreeGrafter"/>
</dbReference>
<dbReference type="FunFam" id="3.30.50.10:FF:000030">
    <property type="entry name" value="Nuclear Hormone Receptor family"/>
    <property type="match status" value="1"/>
</dbReference>
<dbReference type="SUPFAM" id="SSF57716">
    <property type="entry name" value="Glucocorticoid receptor-like (DNA-binding domain)"/>
    <property type="match status" value="1"/>
</dbReference>
<dbReference type="GO" id="GO:0000122">
    <property type="term" value="P:negative regulation of transcription by RNA polymerase II"/>
    <property type="evidence" value="ECO:0007669"/>
    <property type="project" value="TreeGrafter"/>
</dbReference>
<dbReference type="PANTHER" id="PTHR24082:SF507">
    <property type="entry name" value="BILE ACID RECEPTOR-RELATED"/>
    <property type="match status" value="1"/>
</dbReference>
<feature type="domain" description="NR LBD" evidence="11">
    <location>
        <begin position="123"/>
        <end position="352"/>
    </location>
</feature>
<proteinExistence type="inferred from homology"/>
<evidence type="ECO:0000259" key="11">
    <source>
        <dbReference type="PROSITE" id="PS51843"/>
    </source>
</evidence>
<dbReference type="AlphaFoldDB" id="E4XGL6"/>
<comment type="similarity">
    <text evidence="1">Belongs to the nuclear hormone receptor family.</text>
</comment>
<keyword evidence="4" id="KW-0862">Zinc</keyword>
<keyword evidence="9" id="KW-0539">Nucleus</keyword>
<keyword evidence="8" id="KW-0675">Receptor</keyword>
<dbReference type="Pfam" id="PF00105">
    <property type="entry name" value="zf-C4"/>
    <property type="match status" value="1"/>
</dbReference>
<evidence type="ECO:0000256" key="8">
    <source>
        <dbReference type="ARBA" id="ARBA00023170"/>
    </source>
</evidence>
<keyword evidence="3" id="KW-0863">Zinc-finger</keyword>
<dbReference type="SUPFAM" id="SSF48508">
    <property type="entry name" value="Nuclear receptor ligand-binding domain"/>
    <property type="match status" value="1"/>
</dbReference>
<dbReference type="PROSITE" id="PS51030">
    <property type="entry name" value="NUCLEAR_REC_DBD_2"/>
    <property type="match status" value="1"/>
</dbReference>
<name>E4XGL6_OIKDI</name>
<dbReference type="GO" id="GO:0004879">
    <property type="term" value="F:nuclear receptor activity"/>
    <property type="evidence" value="ECO:0007669"/>
    <property type="project" value="TreeGrafter"/>
</dbReference>
<dbReference type="InParanoid" id="E4XGL6"/>
<protein>
    <recommendedName>
        <fullName evidence="14">Nuclear receptor domain-containing protein</fullName>
    </recommendedName>
</protein>
<dbReference type="Pfam" id="PF00104">
    <property type="entry name" value="Hormone_recep"/>
    <property type="match status" value="1"/>
</dbReference>
<dbReference type="PANTHER" id="PTHR24082">
    <property type="entry name" value="NUCLEAR HORMONE RECEPTOR"/>
    <property type="match status" value="1"/>
</dbReference>
<keyword evidence="6" id="KW-0238">DNA-binding</keyword>
<evidence type="ECO:0000256" key="7">
    <source>
        <dbReference type="ARBA" id="ARBA00023163"/>
    </source>
</evidence>
<dbReference type="InterPro" id="IPR000536">
    <property type="entry name" value="Nucl_hrmn_rcpt_lig-bd"/>
</dbReference>
<gene>
    <name evidence="12" type="ORF">GSOID_T00010629001</name>
</gene>
<dbReference type="GO" id="GO:0030154">
    <property type="term" value="P:cell differentiation"/>
    <property type="evidence" value="ECO:0007669"/>
    <property type="project" value="TreeGrafter"/>
</dbReference>
<dbReference type="Gene3D" id="1.10.565.10">
    <property type="entry name" value="Retinoid X Receptor"/>
    <property type="match status" value="1"/>
</dbReference>
<organism evidence="12">
    <name type="scientific">Oikopleura dioica</name>
    <name type="common">Tunicate</name>
    <dbReference type="NCBI Taxonomy" id="34765"/>
    <lineage>
        <taxon>Eukaryota</taxon>
        <taxon>Metazoa</taxon>
        <taxon>Chordata</taxon>
        <taxon>Tunicata</taxon>
        <taxon>Appendicularia</taxon>
        <taxon>Copelata</taxon>
        <taxon>Oikopleuridae</taxon>
        <taxon>Oikopleura</taxon>
    </lineage>
</organism>
<dbReference type="GO" id="GO:0008270">
    <property type="term" value="F:zinc ion binding"/>
    <property type="evidence" value="ECO:0007669"/>
    <property type="project" value="UniProtKB-KW"/>
</dbReference>
<dbReference type="GO" id="GO:0090575">
    <property type="term" value="C:RNA polymerase II transcription regulator complex"/>
    <property type="evidence" value="ECO:0007669"/>
    <property type="project" value="TreeGrafter"/>
</dbReference>
<evidence type="ECO:0000256" key="2">
    <source>
        <dbReference type="ARBA" id="ARBA00022723"/>
    </source>
</evidence>
<keyword evidence="7" id="KW-0804">Transcription</keyword>
<dbReference type="InterPro" id="IPR035500">
    <property type="entry name" value="NHR-like_dom_sf"/>
</dbReference>
<dbReference type="InterPro" id="IPR001723">
    <property type="entry name" value="Nuclear_hrmn_rcpt"/>
</dbReference>
<dbReference type="GO" id="GO:0000978">
    <property type="term" value="F:RNA polymerase II cis-regulatory region sequence-specific DNA binding"/>
    <property type="evidence" value="ECO:0007669"/>
    <property type="project" value="TreeGrafter"/>
</dbReference>
<dbReference type="SMART" id="SM00430">
    <property type="entry name" value="HOLI"/>
    <property type="match status" value="1"/>
</dbReference>
<dbReference type="PRINTS" id="PR00398">
    <property type="entry name" value="STRDHORMONER"/>
</dbReference>
<keyword evidence="2" id="KW-0479">Metal-binding</keyword>
<dbReference type="Proteomes" id="UP000001307">
    <property type="component" value="Unassembled WGS sequence"/>
</dbReference>
<accession>E4XGL6</accession>
<evidence type="ECO:0000256" key="3">
    <source>
        <dbReference type="ARBA" id="ARBA00022771"/>
    </source>
</evidence>
<evidence type="ECO:0000256" key="6">
    <source>
        <dbReference type="ARBA" id="ARBA00023125"/>
    </source>
</evidence>
<evidence type="ECO:0000313" key="13">
    <source>
        <dbReference type="Proteomes" id="UP000001307"/>
    </source>
</evidence>
<dbReference type="InterPro" id="IPR050234">
    <property type="entry name" value="Nuclear_hormone_rcpt_NR1"/>
</dbReference>
<evidence type="ECO:0000256" key="1">
    <source>
        <dbReference type="ARBA" id="ARBA00005993"/>
    </source>
</evidence>
<sequence length="352" mass="40098">MSQIVAKSNRVYEGNDKEMEAKGGKVVRRKRRRTMWEGESCVVCGDRASGYHYNVLSCEGCKGFYRRVVTEENKILICKFGGKCKMDLYWRRKCGACRLKKCQLVGMRPEYVSNREPKKRQKPALPKTPEVKNVQAKRQLFFLCDATNAKTLEKLESIADIGTRHVQSLVAFCKKLPGISSSEYFLKALLGFDSLLQADQVALIKASTVDASFLRSAYSFAKNPEKQMKQTNKIIASLKNEAIDLPVRRFYDRFAAMKPSLTMIGLLVAMAVFSADRAEGITEPQKVEEAQVKLVKALQFVCVRDNQPKVFPKLVLKLTDLRYLNHAFSNLLKHESNSHLMNPLLRELWDLE</sequence>
<reference evidence="12" key="1">
    <citation type="journal article" date="2010" name="Science">
        <title>Plasticity of animal genome architecture unmasked by rapid evolution of a pelagic tunicate.</title>
        <authorList>
            <person name="Denoeud F."/>
            <person name="Henriet S."/>
            <person name="Mungpakdee S."/>
            <person name="Aury J.M."/>
            <person name="Da Silva C."/>
            <person name="Brinkmann H."/>
            <person name="Mikhaleva J."/>
            <person name="Olsen L.C."/>
            <person name="Jubin C."/>
            <person name="Canestro C."/>
            <person name="Bouquet J.M."/>
            <person name="Danks G."/>
            <person name="Poulain J."/>
            <person name="Campsteijn C."/>
            <person name="Adamski M."/>
            <person name="Cross I."/>
            <person name="Yadetie F."/>
            <person name="Muffato M."/>
            <person name="Louis A."/>
            <person name="Butcher S."/>
            <person name="Tsagkogeorga G."/>
            <person name="Konrad A."/>
            <person name="Singh S."/>
            <person name="Jensen M.F."/>
            <person name="Cong E.H."/>
            <person name="Eikeseth-Otteraa H."/>
            <person name="Noel B."/>
            <person name="Anthouard V."/>
            <person name="Porcel B.M."/>
            <person name="Kachouri-Lafond R."/>
            <person name="Nishino A."/>
            <person name="Ugolini M."/>
            <person name="Chourrout P."/>
            <person name="Nishida H."/>
            <person name="Aasland R."/>
            <person name="Huzurbazar S."/>
            <person name="Westhof E."/>
            <person name="Delsuc F."/>
            <person name="Lehrach H."/>
            <person name="Reinhardt R."/>
            <person name="Weissenbach J."/>
            <person name="Roy S.W."/>
            <person name="Artiguenave F."/>
            <person name="Postlethwait J.H."/>
            <person name="Manak J.R."/>
            <person name="Thompson E.M."/>
            <person name="Jaillon O."/>
            <person name="Du Pasquier L."/>
            <person name="Boudinot P."/>
            <person name="Liberles D.A."/>
            <person name="Volff J.N."/>
            <person name="Philippe H."/>
            <person name="Lenhard B."/>
            <person name="Roest Crollius H."/>
            <person name="Wincker P."/>
            <person name="Chourrout D."/>
        </authorList>
    </citation>
    <scope>NUCLEOTIDE SEQUENCE [LARGE SCALE GENOMIC DNA]</scope>
</reference>
<feature type="domain" description="Nuclear receptor" evidence="10">
    <location>
        <begin position="38"/>
        <end position="114"/>
    </location>
</feature>
<dbReference type="PROSITE" id="PS51843">
    <property type="entry name" value="NR_LBD"/>
    <property type="match status" value="1"/>
</dbReference>
<evidence type="ECO:0000256" key="5">
    <source>
        <dbReference type="ARBA" id="ARBA00023015"/>
    </source>
</evidence>
<evidence type="ECO:0000256" key="9">
    <source>
        <dbReference type="ARBA" id="ARBA00023242"/>
    </source>
</evidence>
<dbReference type="EMBL" id="FN653048">
    <property type="protein sequence ID" value="CBY09814.1"/>
    <property type="molecule type" value="Genomic_DNA"/>
</dbReference>
<keyword evidence="13" id="KW-1185">Reference proteome</keyword>
<evidence type="ECO:0008006" key="14">
    <source>
        <dbReference type="Google" id="ProtNLM"/>
    </source>
</evidence>
<evidence type="ECO:0000313" key="12">
    <source>
        <dbReference type="EMBL" id="CBY09814.1"/>
    </source>
</evidence>
<dbReference type="OrthoDB" id="5837785at2759"/>
<evidence type="ECO:0000259" key="10">
    <source>
        <dbReference type="PROSITE" id="PS51030"/>
    </source>
</evidence>
<evidence type="ECO:0000256" key="4">
    <source>
        <dbReference type="ARBA" id="ARBA00022833"/>
    </source>
</evidence>